<dbReference type="GO" id="GO:0003714">
    <property type="term" value="F:transcription corepressor activity"/>
    <property type="evidence" value="ECO:0007669"/>
    <property type="project" value="InterPro"/>
</dbReference>
<dbReference type="InterPro" id="IPR054292">
    <property type="entry name" value="DUF7028"/>
</dbReference>
<name>A0A3L6SE46_PANMI</name>
<dbReference type="InterPro" id="IPR042163">
    <property type="entry name" value="PHF12"/>
</dbReference>
<dbReference type="Pfam" id="PF23209">
    <property type="entry name" value="IDM1_C"/>
    <property type="match status" value="1"/>
</dbReference>
<dbReference type="Pfam" id="PF16135">
    <property type="entry name" value="TDBD"/>
    <property type="match status" value="1"/>
</dbReference>
<dbReference type="PANTHER" id="PTHR46309">
    <property type="entry name" value="PHD FINGER PROTEIN 12"/>
    <property type="match status" value="1"/>
</dbReference>
<dbReference type="EMBL" id="PQIB02000005">
    <property type="protein sequence ID" value="RLN19235.1"/>
    <property type="molecule type" value="Genomic_DNA"/>
</dbReference>
<keyword evidence="6" id="KW-1185">Reference proteome</keyword>
<sequence length="1209" mass="134623">MARGPAKKRRRESSPPAAGAASGGRKLLTGEHVEVSAICTDRAVITDEAHRIAAEGGWFAGGWAGCLGFAMLKVAARDQGRDQAIFGLISIPSIDHRMVANASGWLVVLSCDPGLCGSWHQAVVIGILDNARTVRYTDFIDENGLPLVENIQVSDAIDGKSSMTGELVRGNVSDASYGLCVDAFLEGSYWEGVIVDHAQGSMERKVFFPDEGDECIIGVDQLRLTQDWDEVTGKWKPRGIWLFLQMLLSHEESDGLPVSVRQIWFDLRSKPSFRTDAKMWMCGTEAFWERSLADLITELQSICGRPTLDGYQVETYSSLLEGSDSAAFQKERVETTVLDKLDPIPAVLFQTLSEYISSYRNNKRKSALVKKELAKQHLKSLGWTMLDDRRKNKFYISPDGKRFPSFLGACEACLASKEANEDQDCHTNNLLLDSASVVPKNLHYVPTSMDLILTENKSNDKLIETSSRHWESVQLDAQFSPQIASLLANYQDGTAVLQRRINSTQSLMLKKHLLALGWSIKFKVDEMVQENGHRRNFTRYRYESPDGKTYASVIQVICSLIVGSGKQVDGNRVDGITGKYNHWAAPKEDDHASVSTDLARLGKRKREDKFGSLGKYIDYMEADKQNSRRRKLLRSNAKKFLKSAGWNFWRKEKSRNKLELRYSAPHGKSYNSLVAACKGYLEKDHQENNDQSFGIADYDSTDGSMHPSKLIALSGRLRDSNRRHDMPVLDRCSNIFTFSTRHGKSRKRKSSSVPLTCAPFLCSRHGRVLPSQHRAKTIFSLLIEKNILLPRDKDTYKQISDGPGIKEGSIGRDGIKCMCCNEIFSLENFEVHAGSSTPLPSAHMFLKDGRSLSQCLVDLMGVNTPRDSLRIMLVALDIVAMSLSADQKGVGFAAVDAQRENSSDHGHYDDAIMAEHYGKLCVALDVLHECFVTIIEPHTESDISEDIVFNREICSQKFAELPLIGTRVPYRRQGMCRLLMNELEKLLLDLGVERLLIPAVPELLETWTGSFGFTVMSNSDRIELAENSILSFQGTTMCQKVLNIACNNLQDQNVPSISNSIYDKDVDIASTHSEVLNGTMMSISTDRTTICDKAVNIASTCSEVLIGTTMPNSDRELAENSSPCSLGTSSCQKVINTLGRPEGLNGFDYQVQDSNIIDQCSENCTSTDVAQPVTRNTAPGLKYKFSGKCYERIKNGARSRNVWLRVSTK</sequence>
<dbReference type="Proteomes" id="UP000275267">
    <property type="component" value="Unassembled WGS sequence"/>
</dbReference>
<accession>A0A3L6SE46</accession>
<comment type="subcellular location">
    <subcellularLocation>
        <location evidence="1">Nucleus</location>
    </subcellularLocation>
</comment>
<reference evidence="6" key="1">
    <citation type="journal article" date="2019" name="Nat. Commun.">
        <title>The genome of broomcorn millet.</title>
        <authorList>
            <person name="Zou C."/>
            <person name="Miki D."/>
            <person name="Li D."/>
            <person name="Tang Q."/>
            <person name="Xiao L."/>
            <person name="Rajput S."/>
            <person name="Deng P."/>
            <person name="Jia W."/>
            <person name="Huang R."/>
            <person name="Zhang M."/>
            <person name="Sun Y."/>
            <person name="Hu J."/>
            <person name="Fu X."/>
            <person name="Schnable P.S."/>
            <person name="Li F."/>
            <person name="Zhang H."/>
            <person name="Feng B."/>
            <person name="Zhu X."/>
            <person name="Liu R."/>
            <person name="Schnable J.C."/>
            <person name="Zhu J.-K."/>
            <person name="Zhang H."/>
        </authorList>
    </citation>
    <scope>NUCLEOTIDE SEQUENCE [LARGE SCALE GENOMIC DNA]</scope>
</reference>
<dbReference type="Pfam" id="PF22970">
    <property type="entry name" value="DUF7028"/>
    <property type="match status" value="3"/>
</dbReference>
<evidence type="ECO:0000256" key="2">
    <source>
        <dbReference type="ARBA" id="ARBA00023242"/>
    </source>
</evidence>
<evidence type="ECO:0000256" key="1">
    <source>
        <dbReference type="ARBA" id="ARBA00004123"/>
    </source>
</evidence>
<proteinExistence type="predicted"/>
<organism evidence="5 6">
    <name type="scientific">Panicum miliaceum</name>
    <name type="common">Proso millet</name>
    <name type="synonym">Broomcorn millet</name>
    <dbReference type="NCBI Taxonomy" id="4540"/>
    <lineage>
        <taxon>Eukaryota</taxon>
        <taxon>Viridiplantae</taxon>
        <taxon>Streptophyta</taxon>
        <taxon>Embryophyta</taxon>
        <taxon>Tracheophyta</taxon>
        <taxon>Spermatophyta</taxon>
        <taxon>Magnoliopsida</taxon>
        <taxon>Liliopsida</taxon>
        <taxon>Poales</taxon>
        <taxon>Poaceae</taxon>
        <taxon>PACMAD clade</taxon>
        <taxon>Panicoideae</taxon>
        <taxon>Panicodae</taxon>
        <taxon>Paniceae</taxon>
        <taxon>Panicinae</taxon>
        <taxon>Panicum</taxon>
        <taxon>Panicum sect. Panicum</taxon>
    </lineage>
</organism>
<dbReference type="SMART" id="SM00743">
    <property type="entry name" value="Agenet"/>
    <property type="match status" value="1"/>
</dbReference>
<dbReference type="PANTHER" id="PTHR46309:SF12">
    <property type="entry name" value="GB|AAC80581.1"/>
    <property type="match status" value="1"/>
</dbReference>
<feature type="domain" description="Agenet" evidence="4">
    <location>
        <begin position="173"/>
        <end position="230"/>
    </location>
</feature>
<dbReference type="GO" id="GO:0005634">
    <property type="term" value="C:nucleus"/>
    <property type="evidence" value="ECO:0007669"/>
    <property type="project" value="UniProtKB-SubCell"/>
</dbReference>
<feature type="region of interest" description="Disordered" evidence="3">
    <location>
        <begin position="1"/>
        <end position="23"/>
    </location>
</feature>
<evidence type="ECO:0000313" key="5">
    <source>
        <dbReference type="EMBL" id="RLN19235.1"/>
    </source>
</evidence>
<gene>
    <name evidence="5" type="ORF">C2845_PM02G29340</name>
</gene>
<dbReference type="AlphaFoldDB" id="A0A3L6SE46"/>
<dbReference type="InterPro" id="IPR008395">
    <property type="entry name" value="Agenet-like_dom"/>
</dbReference>
<dbReference type="InterPro" id="IPR056511">
    <property type="entry name" value="IDM1_C"/>
</dbReference>
<dbReference type="STRING" id="4540.A0A3L6SE46"/>
<evidence type="ECO:0000259" key="4">
    <source>
        <dbReference type="SMART" id="SM00743"/>
    </source>
</evidence>
<comment type="caution">
    <text evidence="5">The sequence shown here is derived from an EMBL/GenBank/DDBJ whole genome shotgun (WGS) entry which is preliminary data.</text>
</comment>
<feature type="compositionally biased region" description="Low complexity" evidence="3">
    <location>
        <begin position="14"/>
        <end position="23"/>
    </location>
</feature>
<dbReference type="Pfam" id="PF05641">
    <property type="entry name" value="Agenet"/>
    <property type="match status" value="1"/>
</dbReference>
<protein>
    <recommendedName>
        <fullName evidence="4">Agenet domain-containing protein</fullName>
    </recommendedName>
</protein>
<keyword evidence="2" id="KW-0539">Nucleus</keyword>
<evidence type="ECO:0000256" key="3">
    <source>
        <dbReference type="SAM" id="MobiDB-lite"/>
    </source>
</evidence>
<evidence type="ECO:0000313" key="6">
    <source>
        <dbReference type="Proteomes" id="UP000275267"/>
    </source>
</evidence>
<dbReference type="GO" id="GO:0006357">
    <property type="term" value="P:regulation of transcription by RNA polymerase II"/>
    <property type="evidence" value="ECO:0007669"/>
    <property type="project" value="TreeGrafter"/>
</dbReference>
<dbReference type="OrthoDB" id="1903104at2759"/>
<feature type="compositionally biased region" description="Basic residues" evidence="3">
    <location>
        <begin position="1"/>
        <end position="11"/>
    </location>
</feature>
<dbReference type="InterPro" id="IPR014002">
    <property type="entry name" value="Agenet_dom_plant"/>
</dbReference>
<dbReference type="InterPro" id="IPR032308">
    <property type="entry name" value="TDBD"/>
</dbReference>